<proteinExistence type="predicted"/>
<protein>
    <submittedName>
        <fullName evidence="2">Uncharacterized protein</fullName>
    </submittedName>
</protein>
<feature type="transmembrane region" description="Helical" evidence="1">
    <location>
        <begin position="281"/>
        <end position="299"/>
    </location>
</feature>
<dbReference type="Proteomes" id="UP001347796">
    <property type="component" value="Unassembled WGS sequence"/>
</dbReference>
<dbReference type="PANTHER" id="PTHR35270">
    <property type="entry name" value="FUSELESS, ISOFORM A"/>
    <property type="match status" value="1"/>
</dbReference>
<evidence type="ECO:0000256" key="1">
    <source>
        <dbReference type="SAM" id="Phobius"/>
    </source>
</evidence>
<organism evidence="2 3">
    <name type="scientific">Patella caerulea</name>
    <name type="common">Rayed Mediterranean limpet</name>
    <dbReference type="NCBI Taxonomy" id="87958"/>
    <lineage>
        <taxon>Eukaryota</taxon>
        <taxon>Metazoa</taxon>
        <taxon>Spiralia</taxon>
        <taxon>Lophotrochozoa</taxon>
        <taxon>Mollusca</taxon>
        <taxon>Gastropoda</taxon>
        <taxon>Patellogastropoda</taxon>
        <taxon>Patelloidea</taxon>
        <taxon>Patellidae</taxon>
        <taxon>Patella</taxon>
    </lineage>
</organism>
<feature type="transmembrane region" description="Helical" evidence="1">
    <location>
        <begin position="117"/>
        <end position="142"/>
    </location>
</feature>
<feature type="transmembrane region" description="Helical" evidence="1">
    <location>
        <begin position="240"/>
        <end position="261"/>
    </location>
</feature>
<accession>A0AAN8JU47</accession>
<dbReference type="InterPro" id="IPR032751">
    <property type="entry name" value="Fuseless"/>
</dbReference>
<keyword evidence="3" id="KW-1185">Reference proteome</keyword>
<feature type="transmembrane region" description="Helical" evidence="1">
    <location>
        <begin position="74"/>
        <end position="97"/>
    </location>
</feature>
<feature type="transmembrane region" description="Helical" evidence="1">
    <location>
        <begin position="163"/>
        <end position="186"/>
    </location>
</feature>
<evidence type="ECO:0000313" key="3">
    <source>
        <dbReference type="Proteomes" id="UP001347796"/>
    </source>
</evidence>
<dbReference type="AlphaFoldDB" id="A0AAN8JU47"/>
<reference evidence="2 3" key="1">
    <citation type="submission" date="2024-01" db="EMBL/GenBank/DDBJ databases">
        <title>The genome of the rayed Mediterranean limpet Patella caerulea (Linnaeus, 1758).</title>
        <authorList>
            <person name="Anh-Thu Weber A."/>
            <person name="Halstead-Nussloch G."/>
        </authorList>
    </citation>
    <scope>NUCLEOTIDE SEQUENCE [LARGE SCALE GENOMIC DNA]</scope>
    <source>
        <strain evidence="2">AATW-2023a</strain>
        <tissue evidence="2">Whole specimen</tissue>
    </source>
</reference>
<name>A0AAN8JU47_PATCE</name>
<feature type="transmembrane region" description="Helical" evidence="1">
    <location>
        <begin position="206"/>
        <end position="228"/>
    </location>
</feature>
<keyword evidence="1" id="KW-0472">Membrane</keyword>
<keyword evidence="1" id="KW-0812">Transmembrane</keyword>
<sequence>METYLLILDSFLSILLFGPLVAAYWRGTWGIADLYLFPEDKLLSQCLSLGGGMLISFTMMLLQDRFNEWNRKMSSTAFLVISRIHSYILGHACVHYWRGIWGFLEYTGRSLHSASITAALSTILLVLFRGMCDSVAAPLYTMTDLDRKDYFVIPTRFKIKSNFSLKFTVDCCFTVICVLGTVAVQWRSIWVLADLLLAPHDPIYSSWLSMAAGNIFTVLLLVAQWPLMKIAKTLKRKESKFYILVLIEDLMSLCGNIAAVLVWRGFWNLQDQFLLIDNQKIVWALHAGSVTILIILLHFKTVTLAGAWTDGDVIFSGEKIFFETKFITSIIKHRDQQSFQSDLPATTPDENWNTDKTGVAAISYNSRRENNSNISDDTRF</sequence>
<dbReference type="PANTHER" id="PTHR35270:SF2">
    <property type="entry name" value="FUSELESS, ISOFORM A"/>
    <property type="match status" value="1"/>
</dbReference>
<evidence type="ECO:0000313" key="2">
    <source>
        <dbReference type="EMBL" id="KAK6181068.1"/>
    </source>
</evidence>
<keyword evidence="1" id="KW-1133">Transmembrane helix</keyword>
<feature type="transmembrane region" description="Helical" evidence="1">
    <location>
        <begin position="42"/>
        <end position="62"/>
    </location>
</feature>
<dbReference type="EMBL" id="JAZGQO010000007">
    <property type="protein sequence ID" value="KAK6181068.1"/>
    <property type="molecule type" value="Genomic_DNA"/>
</dbReference>
<gene>
    <name evidence="2" type="ORF">SNE40_009004</name>
</gene>
<comment type="caution">
    <text evidence="2">The sequence shown here is derived from an EMBL/GenBank/DDBJ whole genome shotgun (WGS) entry which is preliminary data.</text>
</comment>
<dbReference type="Pfam" id="PF15993">
    <property type="entry name" value="Fuseless"/>
    <property type="match status" value="1"/>
</dbReference>